<name>A0A2P2P4H1_RHIMU</name>
<organism evidence="1">
    <name type="scientific">Rhizophora mucronata</name>
    <name type="common">Asiatic mangrove</name>
    <dbReference type="NCBI Taxonomy" id="61149"/>
    <lineage>
        <taxon>Eukaryota</taxon>
        <taxon>Viridiplantae</taxon>
        <taxon>Streptophyta</taxon>
        <taxon>Embryophyta</taxon>
        <taxon>Tracheophyta</taxon>
        <taxon>Spermatophyta</taxon>
        <taxon>Magnoliopsida</taxon>
        <taxon>eudicotyledons</taxon>
        <taxon>Gunneridae</taxon>
        <taxon>Pentapetalae</taxon>
        <taxon>rosids</taxon>
        <taxon>fabids</taxon>
        <taxon>Malpighiales</taxon>
        <taxon>Rhizophoraceae</taxon>
        <taxon>Rhizophora</taxon>
    </lineage>
</organism>
<sequence>MTRNSRCKSTIVTEV</sequence>
<reference evidence="1" key="1">
    <citation type="submission" date="2018-02" db="EMBL/GenBank/DDBJ databases">
        <title>Rhizophora mucronata_Transcriptome.</title>
        <authorList>
            <person name="Meera S.P."/>
            <person name="Sreeshan A."/>
            <person name="Augustine A."/>
        </authorList>
    </citation>
    <scope>NUCLEOTIDE SEQUENCE</scope>
    <source>
        <tissue evidence="1">Leaf</tissue>
    </source>
</reference>
<dbReference type="EMBL" id="GGEC01069095">
    <property type="protein sequence ID" value="MBX49579.1"/>
    <property type="molecule type" value="Transcribed_RNA"/>
</dbReference>
<protein>
    <submittedName>
        <fullName evidence="1">Uncharacterized protein</fullName>
    </submittedName>
</protein>
<evidence type="ECO:0000313" key="1">
    <source>
        <dbReference type="EMBL" id="MBX49579.1"/>
    </source>
</evidence>
<accession>A0A2P2P4H1</accession>
<proteinExistence type="predicted"/>